<protein>
    <submittedName>
        <fullName evidence="3">Uncharacterized protein</fullName>
    </submittedName>
</protein>
<dbReference type="EMBL" id="LN899823">
    <property type="protein sequence ID" value="CUV23520.1"/>
    <property type="molecule type" value="Genomic_DNA"/>
</dbReference>
<organism evidence="3">
    <name type="scientific">Ralstonia solanacearum</name>
    <name type="common">Pseudomonas solanacearum</name>
    <dbReference type="NCBI Taxonomy" id="305"/>
    <lineage>
        <taxon>Bacteria</taxon>
        <taxon>Pseudomonadati</taxon>
        <taxon>Pseudomonadota</taxon>
        <taxon>Betaproteobacteria</taxon>
        <taxon>Burkholderiales</taxon>
        <taxon>Burkholderiaceae</taxon>
        <taxon>Ralstonia</taxon>
        <taxon>Ralstonia solanacearum species complex</taxon>
    </lineage>
</organism>
<name>A0A0S4W7J2_RALSL</name>
<dbReference type="EMBL" id="LN899826">
    <property type="protein sequence ID" value="CUV42728.1"/>
    <property type="molecule type" value="Genomic_DNA"/>
</dbReference>
<proteinExistence type="predicted"/>
<evidence type="ECO:0000313" key="1">
    <source>
        <dbReference type="EMBL" id="CUV23520.1"/>
    </source>
</evidence>
<gene>
    <name evidence="4" type="ORF">RD1301_v1_2120011</name>
    <name evidence="1" type="ORF">RUN1744_v1_400120</name>
    <name evidence="2" type="ORF">TD1301_v1_1700032</name>
    <name evidence="3" type="ORF">TF3108_v1_1510012</name>
</gene>
<reference evidence="3" key="1">
    <citation type="submission" date="2015-10" db="EMBL/GenBank/DDBJ databases">
        <authorList>
            <person name="Gilbert D.G."/>
        </authorList>
    </citation>
    <scope>NUCLEOTIDE SEQUENCE</scope>
    <source>
        <strain evidence="3">Phyl III-seqv23</strain>
    </source>
</reference>
<evidence type="ECO:0000313" key="2">
    <source>
        <dbReference type="EMBL" id="CUV35871.1"/>
    </source>
</evidence>
<accession>A0A0S4W7J2</accession>
<sequence>MRYSERLLKELDEEIARRRRNIERLASSIDAIGEFLSVAHCAGVDLRLIDPLGGGLQLSTRNHASALHFLNAHSITPKLLGPTPSNLLYSLALPGVGRPVFFIVPPQTAKAEGLEQPRLRKVAA</sequence>
<evidence type="ECO:0000313" key="4">
    <source>
        <dbReference type="EMBL" id="CUV62192.1"/>
    </source>
</evidence>
<dbReference type="EMBL" id="LN899822">
    <property type="protein sequence ID" value="CUV62192.1"/>
    <property type="molecule type" value="Genomic_DNA"/>
</dbReference>
<evidence type="ECO:0000313" key="3">
    <source>
        <dbReference type="EMBL" id="CUV42728.1"/>
    </source>
</evidence>
<dbReference type="EMBL" id="LN899825">
    <property type="protein sequence ID" value="CUV35871.1"/>
    <property type="molecule type" value="Genomic_DNA"/>
</dbReference>
<dbReference type="AlphaFoldDB" id="A0A0S4W7J2"/>